<protein>
    <recommendedName>
        <fullName evidence="2">ABC-type transport auxiliary lipoprotein component domain-containing protein</fullName>
    </recommendedName>
</protein>
<keyword evidence="4" id="KW-1185">Reference proteome</keyword>
<sequence>MALMAVLLLHVILASGCGTPAPLRVDVFYALDPEPLETPIGPPLPAALEVSDFAARGFLGGRQIVFRTPSEPLQVQRYERLLWADPLPRALSRNLVRASRAGGVFDFTLTAADRGRADYLLGGEIERFEHLPPGAGLEADEAVPAEGGRVIGTLNLALVRAADRRVLWDRRYHREVAVAGTTPDDMAAAFNRLAALLVAEVVRDLRALPRPPSGGDA</sequence>
<dbReference type="SUPFAM" id="SSF159594">
    <property type="entry name" value="XCC0632-like"/>
    <property type="match status" value="1"/>
</dbReference>
<dbReference type="Proteomes" id="UP001138802">
    <property type="component" value="Unassembled WGS sequence"/>
</dbReference>
<name>A0A9X0WG44_9GAMM</name>
<accession>A0A9X0WG44</accession>
<dbReference type="InterPro" id="IPR005586">
    <property type="entry name" value="ABC_trans_aux"/>
</dbReference>
<gene>
    <name evidence="3" type="ORF">CKO25_05000</name>
</gene>
<feature type="domain" description="ABC-type transport auxiliary lipoprotein component" evidence="2">
    <location>
        <begin position="29"/>
        <end position="201"/>
    </location>
</feature>
<dbReference type="AlphaFoldDB" id="A0A9X0WG44"/>
<dbReference type="Gene3D" id="3.40.50.10610">
    <property type="entry name" value="ABC-type transport auxiliary lipoprotein component"/>
    <property type="match status" value="1"/>
</dbReference>
<comment type="caution">
    <text evidence="3">The sequence shown here is derived from an EMBL/GenBank/DDBJ whole genome shotgun (WGS) entry which is preliminary data.</text>
</comment>
<proteinExistence type="predicted"/>
<keyword evidence="1" id="KW-0732">Signal</keyword>
<evidence type="ECO:0000259" key="2">
    <source>
        <dbReference type="Pfam" id="PF03886"/>
    </source>
</evidence>
<evidence type="ECO:0000313" key="3">
    <source>
        <dbReference type="EMBL" id="MBK1644022.1"/>
    </source>
</evidence>
<reference evidence="3 4" key="1">
    <citation type="journal article" date="2020" name="Microorganisms">
        <title>Osmotic Adaptation and Compatible Solute Biosynthesis of Phototrophic Bacteria as Revealed from Genome Analyses.</title>
        <authorList>
            <person name="Imhoff J.F."/>
            <person name="Rahn T."/>
            <person name="Kunzel S."/>
            <person name="Keller A."/>
            <person name="Neulinger S.C."/>
        </authorList>
    </citation>
    <scope>NUCLEOTIDE SEQUENCE [LARGE SCALE GENOMIC DNA]</scope>
    <source>
        <strain evidence="3 4">DSM 21303</strain>
    </source>
</reference>
<dbReference type="Pfam" id="PF03886">
    <property type="entry name" value="ABC_trans_aux"/>
    <property type="match status" value="1"/>
</dbReference>
<dbReference type="EMBL" id="NRSD01000003">
    <property type="protein sequence ID" value="MBK1644022.1"/>
    <property type="molecule type" value="Genomic_DNA"/>
</dbReference>
<evidence type="ECO:0000313" key="4">
    <source>
        <dbReference type="Proteomes" id="UP001138802"/>
    </source>
</evidence>
<feature type="chain" id="PRO_5040781854" description="ABC-type transport auxiliary lipoprotein component domain-containing protein" evidence="1">
    <location>
        <begin position="21"/>
        <end position="217"/>
    </location>
</feature>
<organism evidence="3 4">
    <name type="scientific">Thiocapsa imhoffii</name>
    <dbReference type="NCBI Taxonomy" id="382777"/>
    <lineage>
        <taxon>Bacteria</taxon>
        <taxon>Pseudomonadati</taxon>
        <taxon>Pseudomonadota</taxon>
        <taxon>Gammaproteobacteria</taxon>
        <taxon>Chromatiales</taxon>
        <taxon>Chromatiaceae</taxon>
        <taxon>Thiocapsa</taxon>
    </lineage>
</organism>
<evidence type="ECO:0000256" key="1">
    <source>
        <dbReference type="SAM" id="SignalP"/>
    </source>
</evidence>
<feature type="signal peptide" evidence="1">
    <location>
        <begin position="1"/>
        <end position="20"/>
    </location>
</feature>